<dbReference type="Proteomes" id="UP000074108">
    <property type="component" value="Unassembled WGS sequence"/>
</dbReference>
<dbReference type="PATRIC" id="fig|1150625.3.peg.2897"/>
<comment type="cofactor">
    <cofactor evidence="1">
        <name>Mg(2+)</name>
        <dbReference type="ChEBI" id="CHEBI:18420"/>
    </cofactor>
</comment>
<dbReference type="Gene3D" id="3.40.50.10330">
    <property type="entry name" value="Probable inorganic polyphosphate/atp-NAD kinase, domain 1"/>
    <property type="match status" value="1"/>
</dbReference>
<dbReference type="InterPro" id="IPR005218">
    <property type="entry name" value="Diacylglycerol/lipid_kinase"/>
</dbReference>
<evidence type="ECO:0000256" key="3">
    <source>
        <dbReference type="ARBA" id="ARBA00022516"/>
    </source>
</evidence>
<keyword evidence="13" id="KW-1185">Reference proteome</keyword>
<evidence type="ECO:0000256" key="7">
    <source>
        <dbReference type="ARBA" id="ARBA00022840"/>
    </source>
</evidence>
<keyword evidence="6" id="KW-0418">Kinase</keyword>
<dbReference type="SUPFAM" id="SSF111331">
    <property type="entry name" value="NAD kinase/diacylglycerol kinase-like"/>
    <property type="match status" value="1"/>
</dbReference>
<evidence type="ECO:0000256" key="4">
    <source>
        <dbReference type="ARBA" id="ARBA00022679"/>
    </source>
</evidence>
<evidence type="ECO:0000256" key="6">
    <source>
        <dbReference type="ARBA" id="ARBA00022777"/>
    </source>
</evidence>
<dbReference type="PROSITE" id="PS50146">
    <property type="entry name" value="DAGK"/>
    <property type="match status" value="1"/>
</dbReference>
<protein>
    <recommendedName>
        <fullName evidence="11">DAGKc domain-containing protein</fullName>
    </recommendedName>
</protein>
<keyword evidence="10" id="KW-1208">Phospholipid metabolism</keyword>
<evidence type="ECO:0000313" key="13">
    <source>
        <dbReference type="Proteomes" id="UP000074108"/>
    </source>
</evidence>
<dbReference type="InterPro" id="IPR017438">
    <property type="entry name" value="ATP-NAD_kinase_N"/>
</dbReference>
<name>A0A147K5N2_9BACI</name>
<dbReference type="InterPro" id="IPR050187">
    <property type="entry name" value="Lipid_Phosphate_FormReg"/>
</dbReference>
<dbReference type="EMBL" id="LDYG01000046">
    <property type="protein sequence ID" value="KUP04944.1"/>
    <property type="molecule type" value="Genomic_DNA"/>
</dbReference>
<dbReference type="GO" id="GO:0008654">
    <property type="term" value="P:phospholipid biosynthetic process"/>
    <property type="evidence" value="ECO:0007669"/>
    <property type="project" value="UniProtKB-KW"/>
</dbReference>
<evidence type="ECO:0000256" key="8">
    <source>
        <dbReference type="ARBA" id="ARBA00023098"/>
    </source>
</evidence>
<comment type="similarity">
    <text evidence="2">Belongs to the diacylglycerol/lipid kinase family.</text>
</comment>
<dbReference type="Pfam" id="PF19279">
    <property type="entry name" value="YegS_C"/>
    <property type="match status" value="1"/>
</dbReference>
<evidence type="ECO:0000256" key="9">
    <source>
        <dbReference type="ARBA" id="ARBA00023209"/>
    </source>
</evidence>
<dbReference type="InterPro" id="IPR045540">
    <property type="entry name" value="YegS/DAGK_C"/>
</dbReference>
<dbReference type="Gene3D" id="2.60.200.40">
    <property type="match status" value="1"/>
</dbReference>
<dbReference type="GO" id="GO:0005524">
    <property type="term" value="F:ATP binding"/>
    <property type="evidence" value="ECO:0007669"/>
    <property type="project" value="UniProtKB-KW"/>
</dbReference>
<keyword evidence="4" id="KW-0808">Transferase</keyword>
<keyword evidence="8" id="KW-0443">Lipid metabolism</keyword>
<dbReference type="InterPro" id="IPR016064">
    <property type="entry name" value="NAD/diacylglycerol_kinase_sf"/>
</dbReference>
<dbReference type="Pfam" id="PF00781">
    <property type="entry name" value="DAGK_cat"/>
    <property type="match status" value="1"/>
</dbReference>
<dbReference type="SMART" id="SM00046">
    <property type="entry name" value="DAGKc"/>
    <property type="match status" value="1"/>
</dbReference>
<dbReference type="PANTHER" id="PTHR12358:SF107">
    <property type="entry name" value="LIPID KINASE BMRU-RELATED"/>
    <property type="match status" value="1"/>
</dbReference>
<dbReference type="InterPro" id="IPR001206">
    <property type="entry name" value="Diacylglycerol_kinase_cat_dom"/>
</dbReference>
<proteinExistence type="inferred from homology"/>
<feature type="domain" description="DAGKc" evidence="11">
    <location>
        <begin position="1"/>
        <end position="133"/>
    </location>
</feature>
<keyword evidence="7" id="KW-0067">ATP-binding</keyword>
<reference evidence="12 13" key="1">
    <citation type="journal article" date="2016" name="Front. Microbiol.">
        <title>Microevolution Analysis of Bacillus coahuilensis Unveils Differences in Phosphorus Acquisition Strategies and Their Regulation.</title>
        <authorList>
            <person name="Gomez-Lunar Z."/>
            <person name="Hernandez-Gonzalez I."/>
            <person name="Rodriguez-Torres M.D."/>
            <person name="Souza V."/>
            <person name="Olmedo-Alvarez G."/>
        </authorList>
    </citation>
    <scope>NUCLEOTIDE SEQUENCE [LARGE SCALE GENOMIC DNA]</scope>
    <source>
        <strain evidence="13">p1.1.43</strain>
    </source>
</reference>
<dbReference type="STRING" id="1150625.Q75_13805"/>
<keyword evidence="3" id="KW-0444">Lipid biosynthesis</keyword>
<evidence type="ECO:0000313" key="12">
    <source>
        <dbReference type="EMBL" id="KUP04944.1"/>
    </source>
</evidence>
<dbReference type="GO" id="GO:0004143">
    <property type="term" value="F:ATP-dependent diacylglycerol kinase activity"/>
    <property type="evidence" value="ECO:0007669"/>
    <property type="project" value="TreeGrafter"/>
</dbReference>
<evidence type="ECO:0000256" key="2">
    <source>
        <dbReference type="ARBA" id="ARBA00005983"/>
    </source>
</evidence>
<dbReference type="GO" id="GO:0005886">
    <property type="term" value="C:plasma membrane"/>
    <property type="evidence" value="ECO:0007669"/>
    <property type="project" value="TreeGrafter"/>
</dbReference>
<keyword evidence="5" id="KW-0547">Nucleotide-binding</keyword>
<accession>A0A147K5N2</accession>
<evidence type="ECO:0000256" key="1">
    <source>
        <dbReference type="ARBA" id="ARBA00001946"/>
    </source>
</evidence>
<keyword evidence="9" id="KW-0594">Phospholipid biosynthesis</keyword>
<organism evidence="12 13">
    <name type="scientific">Bacillus coahuilensis p1.1.43</name>
    <dbReference type="NCBI Taxonomy" id="1150625"/>
    <lineage>
        <taxon>Bacteria</taxon>
        <taxon>Bacillati</taxon>
        <taxon>Bacillota</taxon>
        <taxon>Bacilli</taxon>
        <taxon>Bacillales</taxon>
        <taxon>Bacillaceae</taxon>
        <taxon>Bacillus</taxon>
    </lineage>
</organism>
<dbReference type="PANTHER" id="PTHR12358">
    <property type="entry name" value="SPHINGOSINE KINASE"/>
    <property type="match status" value="1"/>
</dbReference>
<gene>
    <name evidence="12" type="ORF">Q75_13805</name>
</gene>
<sequence>MYQHILLLVNGQAGKQQIQETLKICLPPLLKNSESVTVRETKYPSHIEEICKKEIDSYDLLIAVGGDGTVHESINGIMSLPSEKRPPFGIIPSGTANDLCRGLGLPLTVNEAVDVIVNGHPKPYDVVRANDRHFINFLGVGLITETSQNVNKQLKETLGKLSYYVSAFKTVTETAAFSYQLRADDEMYEGEAVFILVANGKFVGGQALPFDQLSLQDGWVDIFLVKEGGFQLVKEFLQAKTSVWDEKRSEIQRIRAKQAVLKTGTEQMEVDMDGEVYMKTPIDLKVLPEPIYIIR</sequence>
<evidence type="ECO:0000259" key="11">
    <source>
        <dbReference type="PROSITE" id="PS50146"/>
    </source>
</evidence>
<dbReference type="NCBIfam" id="TIGR00147">
    <property type="entry name" value="YegS/Rv2252/BmrU family lipid kinase"/>
    <property type="match status" value="1"/>
</dbReference>
<comment type="caution">
    <text evidence="12">The sequence shown here is derived from an EMBL/GenBank/DDBJ whole genome shotgun (WGS) entry which is preliminary data.</text>
</comment>
<evidence type="ECO:0000256" key="5">
    <source>
        <dbReference type="ARBA" id="ARBA00022741"/>
    </source>
</evidence>
<evidence type="ECO:0000256" key="10">
    <source>
        <dbReference type="ARBA" id="ARBA00023264"/>
    </source>
</evidence>
<dbReference type="AlphaFoldDB" id="A0A147K5N2"/>